<dbReference type="Gene3D" id="1.10.357.10">
    <property type="entry name" value="Tetracycline Repressor, domain 2"/>
    <property type="match status" value="1"/>
</dbReference>
<name>A0A0B8N8V0_9NOCA</name>
<sequence length="213" mass="23337">MPRNSKSLDEATPEAIARAGLEIIETRGAAELSFRAIATDLRVSHTTVVRRGGGDFNGLLDLLADHLALDLPEIPPGCGDWAHATERRFVAWYTLLTAHPGLVMLRGPRPWVGPRLLARLTEPQLADNISLGLSPAAAFRAYRECYLYTLGCAGLVEHRDRKPAQLRTRAGLAALDPAEYPVMATHLDTISKLLTSDEVFHDGLRRLIASWAV</sequence>
<evidence type="ECO:0000313" key="4">
    <source>
        <dbReference type="EMBL" id="APA99873.1"/>
    </source>
</evidence>
<dbReference type="InterPro" id="IPR004111">
    <property type="entry name" value="Repressor_TetR_C"/>
</dbReference>
<accession>A0A0B8N8V0</accession>
<feature type="domain" description="Tetracycline repressor TetR C-terminal" evidence="3">
    <location>
        <begin position="76"/>
        <end position="209"/>
    </location>
</feature>
<evidence type="ECO:0000313" key="6">
    <source>
        <dbReference type="Proteomes" id="UP000037179"/>
    </source>
</evidence>
<dbReference type="RefSeq" id="WP_033089337.1">
    <property type="nucleotide sequence ID" value="NZ_AP017900.1"/>
</dbReference>
<dbReference type="SUPFAM" id="SSF48498">
    <property type="entry name" value="Tetracyclin repressor-like, C-terminal domain"/>
    <property type="match status" value="1"/>
</dbReference>
<dbReference type="OrthoDB" id="4539286at2"/>
<reference evidence="4 7" key="3">
    <citation type="submission" date="2016-10" db="EMBL/GenBank/DDBJ databases">
        <title>Genome sequence of Nocardia seriolae strain EM150506, isolated from Anguila japonica.</title>
        <authorList>
            <person name="Han H.-J."/>
        </authorList>
    </citation>
    <scope>NUCLEOTIDE SEQUENCE [LARGE SCALE GENOMIC DNA]</scope>
    <source>
        <strain evidence="4 7">EM150506</strain>
    </source>
</reference>
<organism evidence="5 6">
    <name type="scientific">Nocardia seriolae</name>
    <dbReference type="NCBI Taxonomy" id="37332"/>
    <lineage>
        <taxon>Bacteria</taxon>
        <taxon>Bacillati</taxon>
        <taxon>Actinomycetota</taxon>
        <taxon>Actinomycetes</taxon>
        <taxon>Mycobacteriales</taxon>
        <taxon>Nocardiaceae</taxon>
        <taxon>Nocardia</taxon>
    </lineage>
</organism>
<evidence type="ECO:0000313" key="5">
    <source>
        <dbReference type="EMBL" id="GAP30233.1"/>
    </source>
</evidence>
<dbReference type="EMBL" id="CP017839">
    <property type="protein sequence ID" value="APA99873.1"/>
    <property type="molecule type" value="Genomic_DNA"/>
</dbReference>
<dbReference type="GO" id="GO:0045892">
    <property type="term" value="P:negative regulation of DNA-templated transcription"/>
    <property type="evidence" value="ECO:0007669"/>
    <property type="project" value="InterPro"/>
</dbReference>
<evidence type="ECO:0000256" key="1">
    <source>
        <dbReference type="ARBA" id="ARBA00023015"/>
    </source>
</evidence>
<dbReference type="Gene3D" id="1.10.10.60">
    <property type="entry name" value="Homeodomain-like"/>
    <property type="match status" value="1"/>
</dbReference>
<evidence type="ECO:0000259" key="3">
    <source>
        <dbReference type="Pfam" id="PF02909"/>
    </source>
</evidence>
<evidence type="ECO:0000313" key="7">
    <source>
        <dbReference type="Proteomes" id="UP000180166"/>
    </source>
</evidence>
<gene>
    <name evidence="4" type="ORF">NS506_05837</name>
    <name evidence="5" type="ORF">NSK11_contig00075-0029</name>
</gene>
<keyword evidence="1" id="KW-0805">Transcription regulation</keyword>
<evidence type="ECO:0000256" key="2">
    <source>
        <dbReference type="ARBA" id="ARBA00023163"/>
    </source>
</evidence>
<dbReference type="Pfam" id="PF02909">
    <property type="entry name" value="TetR_C_1"/>
    <property type="match status" value="1"/>
</dbReference>
<dbReference type="EMBL" id="BBYQ01000075">
    <property type="protein sequence ID" value="GAP30233.1"/>
    <property type="molecule type" value="Genomic_DNA"/>
</dbReference>
<dbReference type="Proteomes" id="UP000180166">
    <property type="component" value="Chromosome"/>
</dbReference>
<dbReference type="KEGG" id="nsr:NS506_05837"/>
<protein>
    <recommendedName>
        <fullName evidence="3">Tetracycline repressor TetR C-terminal domain-containing protein</fullName>
    </recommendedName>
</protein>
<dbReference type="AlphaFoldDB" id="A0A0B8N8V0"/>
<reference evidence="6" key="1">
    <citation type="submission" date="2015-07" db="EMBL/GenBank/DDBJ databases">
        <title>Nocardia seriolae U-1 whole genome shotgun sequence.</title>
        <authorList>
            <person name="Imajoh M."/>
            <person name="Fukumoto Y."/>
            <person name="Sukeda M."/>
            <person name="Yamane J."/>
            <person name="Yamasaki K."/>
            <person name="Shimizu M."/>
            <person name="Ohnishi K."/>
            <person name="Oshima S."/>
        </authorList>
    </citation>
    <scope>NUCLEOTIDE SEQUENCE [LARGE SCALE GENOMIC DNA]</scope>
    <source>
        <strain evidence="6">U-1</strain>
    </source>
</reference>
<proteinExistence type="predicted"/>
<keyword evidence="2" id="KW-0804">Transcription</keyword>
<dbReference type="GeneID" id="93376339"/>
<dbReference type="InterPro" id="IPR036271">
    <property type="entry name" value="Tet_transcr_reg_TetR-rel_C_sf"/>
</dbReference>
<reference evidence="5 6" key="2">
    <citation type="journal article" date="2016" name="Genome Announc.">
        <title>Draft Genome Sequence of Erythromycin- and Oxytetracycline-Sensitive Nocardia seriolae Strain U-1 (NBRC 110359).</title>
        <authorList>
            <person name="Imajoh M."/>
            <person name="Sukeda M."/>
            <person name="Shimizu M."/>
            <person name="Yamane J."/>
            <person name="Ohnishi K."/>
            <person name="Oshima S."/>
        </authorList>
    </citation>
    <scope>NUCLEOTIDE SEQUENCE [LARGE SCALE GENOMIC DNA]</scope>
    <source>
        <strain evidence="5 6">U-1</strain>
    </source>
</reference>
<keyword evidence="6" id="KW-1185">Reference proteome</keyword>
<dbReference type="Proteomes" id="UP000037179">
    <property type="component" value="Unassembled WGS sequence"/>
</dbReference>